<comment type="caution">
    <text evidence="1">The sequence shown here is derived from an EMBL/GenBank/DDBJ whole genome shotgun (WGS) entry which is preliminary data.</text>
</comment>
<reference evidence="2" key="1">
    <citation type="journal article" date="2023" name="Hortic. Res.">
        <title>A chromosome-level phased genome enabling allele-level studies in sweet orange: a case study on citrus Huanglongbing tolerance.</title>
        <authorList>
            <person name="Wu B."/>
            <person name="Yu Q."/>
            <person name="Deng Z."/>
            <person name="Duan Y."/>
            <person name="Luo F."/>
            <person name="Gmitter F. Jr."/>
        </authorList>
    </citation>
    <scope>NUCLEOTIDE SEQUENCE [LARGE SCALE GENOMIC DNA]</scope>
    <source>
        <strain evidence="2">cv. Valencia</strain>
    </source>
</reference>
<evidence type="ECO:0000313" key="2">
    <source>
        <dbReference type="Proteomes" id="UP000829398"/>
    </source>
</evidence>
<name>A0ACB8J8A7_CITSI</name>
<proteinExistence type="predicted"/>
<gene>
    <name evidence="1" type="ORF">KPL71_020482</name>
</gene>
<keyword evidence="2" id="KW-1185">Reference proteome</keyword>
<accession>A0ACB8J8A7</accession>
<evidence type="ECO:0000313" key="1">
    <source>
        <dbReference type="EMBL" id="KAH9713843.1"/>
    </source>
</evidence>
<dbReference type="Proteomes" id="UP000829398">
    <property type="component" value="Chromosome 7"/>
</dbReference>
<protein>
    <submittedName>
        <fullName evidence="1">GDSL esterase/lipase 1</fullName>
    </submittedName>
</protein>
<dbReference type="EMBL" id="CM039176">
    <property type="protein sequence ID" value="KAH9713843.1"/>
    <property type="molecule type" value="Genomic_DNA"/>
</dbReference>
<sequence length="268" mass="30236">MQNLSGFIFCFLLFFDSRILVPAISQSESIKLEKHVALFGFGDSLYDPGNNNFLNISIGCNYPPYGETYFKFPTGRCSDGHLIPYFIVETLFRTRKTSIYKWSQLAKFASAGAGVLPATNPGTLNLEIQLIFFKEVASLLRQQLADAEVEKLLRNAVYLSSIGGVETLILQNHGIYRGPNCGIGEFELCSNPNEYLFFDGHHPTEHGYSQFAKLLWDGGEMNVTVPLSLKQLFEIEIEPEFMSISGDNYNGRFKLDEYIRNAEKFSSQ</sequence>
<organism evidence="1 2">
    <name type="scientific">Citrus sinensis</name>
    <name type="common">Sweet orange</name>
    <name type="synonym">Citrus aurantium var. sinensis</name>
    <dbReference type="NCBI Taxonomy" id="2711"/>
    <lineage>
        <taxon>Eukaryota</taxon>
        <taxon>Viridiplantae</taxon>
        <taxon>Streptophyta</taxon>
        <taxon>Embryophyta</taxon>
        <taxon>Tracheophyta</taxon>
        <taxon>Spermatophyta</taxon>
        <taxon>Magnoliopsida</taxon>
        <taxon>eudicotyledons</taxon>
        <taxon>Gunneridae</taxon>
        <taxon>Pentapetalae</taxon>
        <taxon>rosids</taxon>
        <taxon>malvids</taxon>
        <taxon>Sapindales</taxon>
        <taxon>Rutaceae</taxon>
        <taxon>Aurantioideae</taxon>
        <taxon>Citrus</taxon>
    </lineage>
</organism>